<gene>
    <name evidence="1" type="ORF">MRB53_005173</name>
</gene>
<protein>
    <submittedName>
        <fullName evidence="1">Uncharacterized protein</fullName>
    </submittedName>
</protein>
<organism evidence="1 2">
    <name type="scientific">Persea americana</name>
    <name type="common">Avocado</name>
    <dbReference type="NCBI Taxonomy" id="3435"/>
    <lineage>
        <taxon>Eukaryota</taxon>
        <taxon>Viridiplantae</taxon>
        <taxon>Streptophyta</taxon>
        <taxon>Embryophyta</taxon>
        <taxon>Tracheophyta</taxon>
        <taxon>Spermatophyta</taxon>
        <taxon>Magnoliopsida</taxon>
        <taxon>Magnoliidae</taxon>
        <taxon>Laurales</taxon>
        <taxon>Lauraceae</taxon>
        <taxon>Persea</taxon>
    </lineage>
</organism>
<dbReference type="Proteomes" id="UP001234297">
    <property type="component" value="Chromosome 2"/>
</dbReference>
<evidence type="ECO:0000313" key="2">
    <source>
        <dbReference type="Proteomes" id="UP001234297"/>
    </source>
</evidence>
<proteinExistence type="predicted"/>
<evidence type="ECO:0000313" key="1">
    <source>
        <dbReference type="EMBL" id="KAJ8643425.1"/>
    </source>
</evidence>
<comment type="caution">
    <text evidence="1">The sequence shown here is derived from an EMBL/GenBank/DDBJ whole genome shotgun (WGS) entry which is preliminary data.</text>
</comment>
<name>A0ACC2MCQ1_PERAE</name>
<dbReference type="EMBL" id="CM056810">
    <property type="protein sequence ID" value="KAJ8643425.1"/>
    <property type="molecule type" value="Genomic_DNA"/>
</dbReference>
<sequence>MSLSSWLCATNTKNMFVKIVHPGGRVELHERPILASDIMLQNPKCCVAYPHVFRQPWAVVTPDTMLLLGQTFYVVPVTNLRKRQRAYMKHSPSCSRQAPVVPQHQSEHEDDDDWDGVDSVCCFFTNKFSPKLSYGSLKQTDGESATSNAINTASRKSIEETERGGRESEESCFMCLLRGGDCGAESSMDSSESNELNKEGTKGNEKMGLEGFPKNQMENMPPSSTFDHWQPMLGRICEEHPY</sequence>
<reference evidence="1 2" key="1">
    <citation type="journal article" date="2022" name="Hortic Res">
        <title>A haplotype resolved chromosomal level avocado genome allows analysis of novel avocado genes.</title>
        <authorList>
            <person name="Nath O."/>
            <person name="Fletcher S.J."/>
            <person name="Hayward A."/>
            <person name="Shaw L.M."/>
            <person name="Masouleh A.K."/>
            <person name="Furtado A."/>
            <person name="Henry R.J."/>
            <person name="Mitter N."/>
        </authorList>
    </citation>
    <scope>NUCLEOTIDE SEQUENCE [LARGE SCALE GENOMIC DNA]</scope>
    <source>
        <strain evidence="2">cv. Hass</strain>
    </source>
</reference>
<keyword evidence="2" id="KW-1185">Reference proteome</keyword>
<accession>A0ACC2MCQ1</accession>